<keyword evidence="2" id="KW-0472">Membrane</keyword>
<evidence type="ECO:0000256" key="2">
    <source>
        <dbReference type="SAM" id="Phobius"/>
    </source>
</evidence>
<feature type="region of interest" description="Disordered" evidence="1">
    <location>
        <begin position="81"/>
        <end position="250"/>
    </location>
</feature>
<gene>
    <name evidence="4" type="ORF">BSAL_36065</name>
</gene>
<protein>
    <submittedName>
        <fullName evidence="4">Membrane-associated protein, putative</fullName>
    </submittedName>
</protein>
<feature type="compositionally biased region" description="Low complexity" evidence="1">
    <location>
        <begin position="81"/>
        <end position="167"/>
    </location>
</feature>
<organism evidence="4 5">
    <name type="scientific">Bodo saltans</name>
    <name type="common">Flagellated protozoan</name>
    <dbReference type="NCBI Taxonomy" id="75058"/>
    <lineage>
        <taxon>Eukaryota</taxon>
        <taxon>Discoba</taxon>
        <taxon>Euglenozoa</taxon>
        <taxon>Kinetoplastea</taxon>
        <taxon>Metakinetoplastina</taxon>
        <taxon>Eubodonida</taxon>
        <taxon>Bodonidae</taxon>
        <taxon>Bodo</taxon>
    </lineage>
</organism>
<feature type="chain" id="PRO_5006622464" evidence="3">
    <location>
        <begin position="23"/>
        <end position="540"/>
    </location>
</feature>
<keyword evidence="5" id="KW-1185">Reference proteome</keyword>
<name>A0A0S4JL04_BODSA</name>
<dbReference type="Proteomes" id="UP000051952">
    <property type="component" value="Unassembled WGS sequence"/>
</dbReference>
<dbReference type="AlphaFoldDB" id="A0A0S4JL04"/>
<sequence>MWKASAFVVLLSVVVLAQFAASSYIPLTFTAAFESTDAFCVFVENQYTNSRKPIGVLSRNITLPLCFGGIIQGWITVEPTTTTPNPTTTTIMPTTTTTSTAPSSTTSVTNAPSSVNTTTSSPAVSDAPTSTEANSTTTLNSTTSFPTTTSLVDTTTTSSPASSTTAPVVAQRNFDAMDVNESSTTTTTAPSTTTASTATTSSDLPSSSTNASGITTSTSVPNTTSAPASTSNGTTTTTTTTAAPSTPIPTPAPTAAVAVWVSFVMTGSPADDTIARENWVLSLSDATLQSLFGIASLTFAQVPSPQPSTQISVSDPRANTTSLPAATDVFFLLRLTSYYRYRLPGSWQFLPWRLNDPSAGTIWASIGTILLGLNATNANIDFTASWFPISWTSPQGSINTVNAFNEDEMYSQGMFPCNQAYLDTPDPEDAGDGFNCWFSLAPDATGLSTISSAQVMALLNSAPIRAQIAASIGGGVSLDMVPKISYSRAIVDFDTIKTKAQDDYTTKKSYFAAGMVVWLVVVVAALTGLWVWTGSGRNMG</sequence>
<evidence type="ECO:0000313" key="4">
    <source>
        <dbReference type="EMBL" id="CUG92194.1"/>
    </source>
</evidence>
<feature type="signal peptide" evidence="3">
    <location>
        <begin position="1"/>
        <end position="22"/>
    </location>
</feature>
<evidence type="ECO:0000256" key="1">
    <source>
        <dbReference type="SAM" id="MobiDB-lite"/>
    </source>
</evidence>
<feature type="transmembrane region" description="Helical" evidence="2">
    <location>
        <begin position="510"/>
        <end position="532"/>
    </location>
</feature>
<keyword evidence="3" id="KW-0732">Signal</keyword>
<reference evidence="5" key="1">
    <citation type="submission" date="2015-09" db="EMBL/GenBank/DDBJ databases">
        <authorList>
            <consortium name="Pathogen Informatics"/>
        </authorList>
    </citation>
    <scope>NUCLEOTIDE SEQUENCE [LARGE SCALE GENOMIC DNA]</scope>
    <source>
        <strain evidence="5">Lake Konstanz</strain>
    </source>
</reference>
<evidence type="ECO:0000256" key="3">
    <source>
        <dbReference type="SAM" id="SignalP"/>
    </source>
</evidence>
<dbReference type="VEuPathDB" id="TriTrypDB:BSAL_36065"/>
<keyword evidence="2" id="KW-0812">Transmembrane</keyword>
<feature type="compositionally biased region" description="Low complexity" evidence="1">
    <location>
        <begin position="182"/>
        <end position="245"/>
    </location>
</feature>
<dbReference type="EMBL" id="CYKH01002017">
    <property type="protein sequence ID" value="CUG92194.1"/>
    <property type="molecule type" value="Genomic_DNA"/>
</dbReference>
<proteinExistence type="predicted"/>
<evidence type="ECO:0000313" key="5">
    <source>
        <dbReference type="Proteomes" id="UP000051952"/>
    </source>
</evidence>
<accession>A0A0S4JL04</accession>
<keyword evidence="2" id="KW-1133">Transmembrane helix</keyword>